<reference evidence="2" key="1">
    <citation type="submission" date="2023-03" db="EMBL/GenBank/DDBJ databases">
        <title>Massive genome expansion in bonnet fungi (Mycena s.s.) driven by repeated elements and novel gene families across ecological guilds.</title>
        <authorList>
            <consortium name="Lawrence Berkeley National Laboratory"/>
            <person name="Harder C.B."/>
            <person name="Miyauchi S."/>
            <person name="Viragh M."/>
            <person name="Kuo A."/>
            <person name="Thoen E."/>
            <person name="Andreopoulos B."/>
            <person name="Lu D."/>
            <person name="Skrede I."/>
            <person name="Drula E."/>
            <person name="Henrissat B."/>
            <person name="Morin E."/>
            <person name="Kohler A."/>
            <person name="Barry K."/>
            <person name="LaButti K."/>
            <person name="Morin E."/>
            <person name="Salamov A."/>
            <person name="Lipzen A."/>
            <person name="Mereny Z."/>
            <person name="Hegedus B."/>
            <person name="Baldrian P."/>
            <person name="Stursova M."/>
            <person name="Weitz H."/>
            <person name="Taylor A."/>
            <person name="Grigoriev I.V."/>
            <person name="Nagy L.G."/>
            <person name="Martin F."/>
            <person name="Kauserud H."/>
        </authorList>
    </citation>
    <scope>NUCLEOTIDE SEQUENCE</scope>
    <source>
        <strain evidence="2">CBHHK188m</strain>
    </source>
</reference>
<organism evidence="2 3">
    <name type="scientific">Mycena maculata</name>
    <dbReference type="NCBI Taxonomy" id="230809"/>
    <lineage>
        <taxon>Eukaryota</taxon>
        <taxon>Fungi</taxon>
        <taxon>Dikarya</taxon>
        <taxon>Basidiomycota</taxon>
        <taxon>Agaricomycotina</taxon>
        <taxon>Agaricomycetes</taxon>
        <taxon>Agaricomycetidae</taxon>
        <taxon>Agaricales</taxon>
        <taxon>Marasmiineae</taxon>
        <taxon>Mycenaceae</taxon>
        <taxon>Mycena</taxon>
    </lineage>
</organism>
<name>A0AAD7INF8_9AGAR</name>
<accession>A0AAD7INF8</accession>
<evidence type="ECO:0000256" key="1">
    <source>
        <dbReference type="SAM" id="MobiDB-lite"/>
    </source>
</evidence>
<keyword evidence="3" id="KW-1185">Reference proteome</keyword>
<gene>
    <name evidence="2" type="ORF">DFH07DRAFT_942462</name>
</gene>
<dbReference type="Proteomes" id="UP001215280">
    <property type="component" value="Unassembled WGS sequence"/>
</dbReference>
<protein>
    <submittedName>
        <fullName evidence="2">Uncharacterized protein</fullName>
    </submittedName>
</protein>
<comment type="caution">
    <text evidence="2">The sequence shown here is derived from an EMBL/GenBank/DDBJ whole genome shotgun (WGS) entry which is preliminary data.</text>
</comment>
<sequence length="244" mass="26629">MIYTLSCGAEDSSGDVCYDSAGPFQPQILPIPLKSPPKPTRKRKRSNGCGVTLHYGAIVSSDNMWRAGEMSRGHIVPLDDIYFTEDVRERLGLGEKSCDRCVREGVGCRTCGNALGVLFTPCDEHQESKSGQNYYSILPSAVSPPIPPYVPLPPPPPVIRHYVGPPLSWTRRRHPTSPPPVILYADFTPTPSPEIPPTTFGLSGLAELTEIWEPIDDTRGDATAPSHAREAPSSGMRHRNADQS</sequence>
<feature type="region of interest" description="Disordered" evidence="1">
    <location>
        <begin position="214"/>
        <end position="244"/>
    </location>
</feature>
<proteinExistence type="predicted"/>
<evidence type="ECO:0000313" key="2">
    <source>
        <dbReference type="EMBL" id="KAJ7747159.1"/>
    </source>
</evidence>
<evidence type="ECO:0000313" key="3">
    <source>
        <dbReference type="Proteomes" id="UP001215280"/>
    </source>
</evidence>
<dbReference type="EMBL" id="JARJLG010000095">
    <property type="protein sequence ID" value="KAJ7747159.1"/>
    <property type="molecule type" value="Genomic_DNA"/>
</dbReference>
<dbReference type="AlphaFoldDB" id="A0AAD7INF8"/>